<dbReference type="InterPro" id="IPR024109">
    <property type="entry name" value="Trp-tRNA-ligase_bac-type"/>
</dbReference>
<keyword evidence="5 8" id="KW-0648">Protein biosynthesis</keyword>
<feature type="binding site" evidence="8">
    <location>
        <position position="215"/>
    </location>
    <ligand>
        <name>ATP</name>
        <dbReference type="ChEBI" id="CHEBI:30616"/>
    </ligand>
</feature>
<dbReference type="Proteomes" id="UP001596203">
    <property type="component" value="Unassembled WGS sequence"/>
</dbReference>
<dbReference type="Gene3D" id="1.10.240.10">
    <property type="entry name" value="Tyrosyl-Transfer RNA Synthetase"/>
    <property type="match status" value="1"/>
</dbReference>
<evidence type="ECO:0000256" key="1">
    <source>
        <dbReference type="ARBA" id="ARBA00005594"/>
    </source>
</evidence>
<name>A0ABW1KL82_9ACTN</name>
<keyword evidence="12" id="KW-1185">Reference proteome</keyword>
<comment type="similarity">
    <text evidence="1 8 9">Belongs to the class-I aminoacyl-tRNA synthetase family.</text>
</comment>
<organism evidence="11 12">
    <name type="scientific">Plantactinospora solaniradicis</name>
    <dbReference type="NCBI Taxonomy" id="1723736"/>
    <lineage>
        <taxon>Bacteria</taxon>
        <taxon>Bacillati</taxon>
        <taxon>Actinomycetota</taxon>
        <taxon>Actinomycetes</taxon>
        <taxon>Micromonosporales</taxon>
        <taxon>Micromonosporaceae</taxon>
        <taxon>Plantactinospora</taxon>
    </lineage>
</organism>
<evidence type="ECO:0000256" key="5">
    <source>
        <dbReference type="ARBA" id="ARBA00022917"/>
    </source>
</evidence>
<comment type="caution">
    <text evidence="8">Lacks conserved residue(s) required for the propagation of feature annotation.</text>
</comment>
<dbReference type="InterPro" id="IPR014729">
    <property type="entry name" value="Rossmann-like_a/b/a_fold"/>
</dbReference>
<dbReference type="NCBIfam" id="TIGR00233">
    <property type="entry name" value="trpS"/>
    <property type="match status" value="1"/>
</dbReference>
<protein>
    <recommendedName>
        <fullName evidence="8">Tryptophan--tRNA ligase</fullName>
        <ecNumber evidence="8">6.1.1.2</ecNumber>
    </recommendedName>
    <alternativeName>
        <fullName evidence="8">Tryptophanyl-tRNA synthetase</fullName>
        <shortName evidence="8">TrpRS</shortName>
    </alternativeName>
</protein>
<evidence type="ECO:0000256" key="9">
    <source>
        <dbReference type="RuleBase" id="RU363036"/>
    </source>
</evidence>
<dbReference type="CDD" id="cd00806">
    <property type="entry name" value="TrpRS_core"/>
    <property type="match status" value="1"/>
</dbReference>
<dbReference type="EMBL" id="JBHSPR010000053">
    <property type="protein sequence ID" value="MFC6021897.1"/>
    <property type="molecule type" value="Genomic_DNA"/>
</dbReference>
<comment type="function">
    <text evidence="8">Catalyzes the attachment of tryptophan to tRNA(Trp).</text>
</comment>
<dbReference type="EC" id="6.1.1.2" evidence="8"/>
<feature type="binding site" evidence="8">
    <location>
        <begin position="49"/>
        <end position="50"/>
    </location>
    <ligand>
        <name>ATP</name>
        <dbReference type="ChEBI" id="CHEBI:30616"/>
    </ligand>
</feature>
<dbReference type="PRINTS" id="PR01039">
    <property type="entry name" value="TRNASYNTHTRP"/>
</dbReference>
<comment type="subcellular location">
    <subcellularLocation>
        <location evidence="8">Cytoplasm</location>
    </subcellularLocation>
</comment>
<dbReference type="InterPro" id="IPR050203">
    <property type="entry name" value="Trp-tRNA_synthetase"/>
</dbReference>
<dbReference type="Gene3D" id="3.40.50.620">
    <property type="entry name" value="HUPs"/>
    <property type="match status" value="1"/>
</dbReference>
<evidence type="ECO:0000256" key="8">
    <source>
        <dbReference type="HAMAP-Rule" id="MF_00140"/>
    </source>
</evidence>
<feature type="binding site" evidence="8">
    <location>
        <position position="164"/>
    </location>
    <ligand>
        <name>L-tryptophan</name>
        <dbReference type="ChEBI" id="CHEBI:57912"/>
    </ligand>
</feature>
<gene>
    <name evidence="8 11" type="primary">trpS</name>
    <name evidence="11" type="ORF">ACFP2T_37765</name>
</gene>
<feature type="region of interest" description="Disordered" evidence="10">
    <location>
        <begin position="1"/>
        <end position="33"/>
    </location>
</feature>
<evidence type="ECO:0000256" key="3">
    <source>
        <dbReference type="ARBA" id="ARBA00022741"/>
    </source>
</evidence>
<keyword evidence="3 8" id="KW-0547">Nucleotide-binding</keyword>
<evidence type="ECO:0000256" key="2">
    <source>
        <dbReference type="ARBA" id="ARBA00022598"/>
    </source>
</evidence>
<evidence type="ECO:0000313" key="12">
    <source>
        <dbReference type="Proteomes" id="UP001596203"/>
    </source>
</evidence>
<keyword evidence="8" id="KW-0963">Cytoplasm</keyword>
<keyword evidence="6 8" id="KW-0030">Aminoacyl-tRNA synthetase</keyword>
<dbReference type="PANTHER" id="PTHR43766:SF1">
    <property type="entry name" value="TRYPTOPHAN--TRNA LIGASE, MITOCHONDRIAL"/>
    <property type="match status" value="1"/>
</dbReference>
<evidence type="ECO:0000256" key="6">
    <source>
        <dbReference type="ARBA" id="ARBA00023146"/>
    </source>
</evidence>
<dbReference type="RefSeq" id="WP_377430701.1">
    <property type="nucleotide sequence ID" value="NZ_JBHSPR010000053.1"/>
</dbReference>
<evidence type="ECO:0000256" key="10">
    <source>
        <dbReference type="SAM" id="MobiDB-lite"/>
    </source>
</evidence>
<dbReference type="InterPro" id="IPR002306">
    <property type="entry name" value="Trp-tRNA-ligase"/>
</dbReference>
<keyword evidence="4 8" id="KW-0067">ATP-binding</keyword>
<comment type="catalytic activity">
    <reaction evidence="7 8">
        <text>tRNA(Trp) + L-tryptophan + ATP = L-tryptophyl-tRNA(Trp) + AMP + diphosphate + H(+)</text>
        <dbReference type="Rhea" id="RHEA:24080"/>
        <dbReference type="Rhea" id="RHEA-COMP:9671"/>
        <dbReference type="Rhea" id="RHEA-COMP:9705"/>
        <dbReference type="ChEBI" id="CHEBI:15378"/>
        <dbReference type="ChEBI" id="CHEBI:30616"/>
        <dbReference type="ChEBI" id="CHEBI:33019"/>
        <dbReference type="ChEBI" id="CHEBI:57912"/>
        <dbReference type="ChEBI" id="CHEBI:78442"/>
        <dbReference type="ChEBI" id="CHEBI:78535"/>
        <dbReference type="ChEBI" id="CHEBI:456215"/>
        <dbReference type="EC" id="6.1.1.2"/>
    </reaction>
</comment>
<dbReference type="InterPro" id="IPR002305">
    <property type="entry name" value="aa-tRNA-synth_Ic"/>
</dbReference>
<sequence length="357" mass="38919">MTPRTPVGTTGPVSTTTPTRTTTPVGTHTPAGGVRRITGLKPTGHLQLGNLIGAIRPIVATQYRAETIVFLADLHALTVPHQPAQIRALTLEQATVLLAAGLDPDRALLYVQSHVPQHTELHYLLESSTSYGEARRMIQFREKSANQQQVRLSLLSYPVLMAADILLHDAQEVPVGDDQNQHLELTRAVATRFNARYGDTFTVPRAVHPTVSARVMDLTDPTAKMGKTNDSDAGTIFLLDPPDVIRRKVQRAVTDPGRTVEYDPERRPGVANLLDILAACLGASPTALAADYGSYAQLKAAVIEAVEAMLRPIRLRHDELARDPGYVRRVLADGADRARESTADTVHRTRRAMGLLL</sequence>
<proteinExistence type="inferred from homology"/>
<dbReference type="HAMAP" id="MF_00140_B">
    <property type="entry name" value="Trp_tRNA_synth_B"/>
    <property type="match status" value="1"/>
</dbReference>
<dbReference type="Pfam" id="PF00579">
    <property type="entry name" value="tRNA-synt_1b"/>
    <property type="match status" value="1"/>
</dbReference>
<keyword evidence="2 8" id="KW-0436">Ligase</keyword>
<reference evidence="12" key="1">
    <citation type="journal article" date="2019" name="Int. J. Syst. Evol. Microbiol.">
        <title>The Global Catalogue of Microorganisms (GCM) 10K type strain sequencing project: providing services to taxonomists for standard genome sequencing and annotation.</title>
        <authorList>
            <consortium name="The Broad Institute Genomics Platform"/>
            <consortium name="The Broad Institute Genome Sequencing Center for Infectious Disease"/>
            <person name="Wu L."/>
            <person name="Ma J."/>
        </authorList>
    </citation>
    <scope>NUCLEOTIDE SEQUENCE [LARGE SCALE GENOMIC DNA]</scope>
    <source>
        <strain evidence="12">ZS-35-S2</strain>
    </source>
</reference>
<comment type="caution">
    <text evidence="11">The sequence shown here is derived from an EMBL/GenBank/DDBJ whole genome shotgun (WGS) entry which is preliminary data.</text>
</comment>
<feature type="binding site" evidence="8">
    <location>
        <begin position="176"/>
        <end position="178"/>
    </location>
    <ligand>
        <name>ATP</name>
        <dbReference type="ChEBI" id="CHEBI:30616"/>
    </ligand>
</feature>
<dbReference type="GO" id="GO:0004830">
    <property type="term" value="F:tryptophan-tRNA ligase activity"/>
    <property type="evidence" value="ECO:0007669"/>
    <property type="project" value="UniProtKB-EC"/>
</dbReference>
<dbReference type="SUPFAM" id="SSF52374">
    <property type="entry name" value="Nucleotidylyl transferase"/>
    <property type="match status" value="1"/>
</dbReference>
<dbReference type="PANTHER" id="PTHR43766">
    <property type="entry name" value="TRYPTOPHAN--TRNA LIGASE, MITOCHONDRIAL"/>
    <property type="match status" value="1"/>
</dbReference>
<evidence type="ECO:0000313" key="11">
    <source>
        <dbReference type="EMBL" id="MFC6021897.1"/>
    </source>
</evidence>
<comment type="subunit">
    <text evidence="8">Homodimer.</text>
</comment>
<accession>A0ABW1KL82</accession>
<evidence type="ECO:0000256" key="4">
    <source>
        <dbReference type="ARBA" id="ARBA00022840"/>
    </source>
</evidence>
<evidence type="ECO:0000256" key="7">
    <source>
        <dbReference type="ARBA" id="ARBA00049929"/>
    </source>
</evidence>
<feature type="binding site" evidence="8">
    <location>
        <begin position="41"/>
        <end position="43"/>
    </location>
    <ligand>
        <name>ATP</name>
        <dbReference type="ChEBI" id="CHEBI:30616"/>
    </ligand>
</feature>